<feature type="transmembrane region" description="Helical" evidence="6">
    <location>
        <begin position="61"/>
        <end position="78"/>
    </location>
</feature>
<evidence type="ECO:0000256" key="6">
    <source>
        <dbReference type="SAM" id="Phobius"/>
    </source>
</evidence>
<feature type="transmembrane region" description="Helical" evidence="6">
    <location>
        <begin position="365"/>
        <end position="385"/>
    </location>
</feature>
<dbReference type="SUPFAM" id="SSF103473">
    <property type="entry name" value="MFS general substrate transporter"/>
    <property type="match status" value="1"/>
</dbReference>
<feature type="transmembrane region" description="Helical" evidence="6">
    <location>
        <begin position="149"/>
        <end position="168"/>
    </location>
</feature>
<dbReference type="PANTHER" id="PTHR23501">
    <property type="entry name" value="MAJOR FACILITATOR SUPERFAMILY"/>
    <property type="match status" value="1"/>
</dbReference>
<feature type="transmembrane region" description="Helical" evidence="6">
    <location>
        <begin position="90"/>
        <end position="108"/>
    </location>
</feature>
<evidence type="ECO:0000256" key="4">
    <source>
        <dbReference type="ARBA" id="ARBA00022989"/>
    </source>
</evidence>
<feature type="transmembrane region" description="Helical" evidence="6">
    <location>
        <begin position="252"/>
        <end position="270"/>
    </location>
</feature>
<evidence type="ECO:0000256" key="3">
    <source>
        <dbReference type="ARBA" id="ARBA00022692"/>
    </source>
</evidence>
<comment type="subcellular location">
    <subcellularLocation>
        <location evidence="1">Cell membrane</location>
        <topology evidence="1">Multi-pass membrane protein</topology>
    </subcellularLocation>
</comment>
<feature type="transmembrane region" description="Helical" evidence="6">
    <location>
        <begin position="426"/>
        <end position="449"/>
    </location>
</feature>
<evidence type="ECO:0000256" key="5">
    <source>
        <dbReference type="ARBA" id="ARBA00023136"/>
    </source>
</evidence>
<feature type="transmembrane region" description="Helical" evidence="6">
    <location>
        <begin position="397"/>
        <end position="419"/>
    </location>
</feature>
<dbReference type="Pfam" id="PF07690">
    <property type="entry name" value="MFS_1"/>
    <property type="match status" value="1"/>
</dbReference>
<keyword evidence="5 6" id="KW-0472">Membrane</keyword>
<dbReference type="PATRIC" id="fig|324602.8.peg.3221"/>
<dbReference type="InterPro" id="IPR011701">
    <property type="entry name" value="MFS"/>
</dbReference>
<evidence type="ECO:0000256" key="2">
    <source>
        <dbReference type="ARBA" id="ARBA00022448"/>
    </source>
</evidence>
<dbReference type="Proteomes" id="UP000002008">
    <property type="component" value="Chromosome"/>
</dbReference>
<evidence type="ECO:0000259" key="7">
    <source>
        <dbReference type="PROSITE" id="PS50850"/>
    </source>
</evidence>
<dbReference type="GO" id="GO:0005886">
    <property type="term" value="C:plasma membrane"/>
    <property type="evidence" value="ECO:0000318"/>
    <property type="project" value="GO_Central"/>
</dbReference>
<gene>
    <name evidence="8" type="ordered locus">Caur_2861</name>
</gene>
<dbReference type="AlphaFoldDB" id="A9WF78"/>
<dbReference type="EnsemblBacteria" id="ABY36062">
    <property type="protein sequence ID" value="ABY36062"/>
    <property type="gene ID" value="Caur_2861"/>
</dbReference>
<dbReference type="KEGG" id="cau:Caur_2861"/>
<feature type="transmembrane region" description="Helical" evidence="6">
    <location>
        <begin position="291"/>
        <end position="314"/>
    </location>
</feature>
<evidence type="ECO:0000313" key="8">
    <source>
        <dbReference type="EMBL" id="ABY36062.1"/>
    </source>
</evidence>
<evidence type="ECO:0000256" key="1">
    <source>
        <dbReference type="ARBA" id="ARBA00004651"/>
    </source>
</evidence>
<dbReference type="InterPro" id="IPR020846">
    <property type="entry name" value="MFS_dom"/>
</dbReference>
<dbReference type="EMBL" id="CP000909">
    <property type="protein sequence ID" value="ABY36062.1"/>
    <property type="molecule type" value="Genomic_DNA"/>
</dbReference>
<dbReference type="InParanoid" id="A9WF78"/>
<organism evidence="8 9">
    <name type="scientific">Chloroflexus aurantiacus (strain ATCC 29366 / DSM 635 / J-10-fl)</name>
    <dbReference type="NCBI Taxonomy" id="324602"/>
    <lineage>
        <taxon>Bacteria</taxon>
        <taxon>Bacillati</taxon>
        <taxon>Chloroflexota</taxon>
        <taxon>Chloroflexia</taxon>
        <taxon>Chloroflexales</taxon>
        <taxon>Chloroflexineae</taxon>
        <taxon>Chloroflexaceae</taxon>
        <taxon>Chloroflexus</taxon>
    </lineage>
</organism>
<feature type="transmembrane region" description="Helical" evidence="6">
    <location>
        <begin position="336"/>
        <end position="358"/>
    </location>
</feature>
<keyword evidence="9" id="KW-1185">Reference proteome</keyword>
<dbReference type="PRINTS" id="PR01036">
    <property type="entry name" value="TCRTETB"/>
</dbReference>
<keyword evidence="2" id="KW-0813">Transport</keyword>
<accession>A9WF78</accession>
<dbReference type="eggNOG" id="COG0477">
    <property type="taxonomic scope" value="Bacteria"/>
</dbReference>
<dbReference type="InterPro" id="IPR036259">
    <property type="entry name" value="MFS_trans_sf"/>
</dbReference>
<protein>
    <submittedName>
        <fullName evidence="8">Major facilitator superfamily MFS_1</fullName>
    </submittedName>
</protein>
<dbReference type="FunFam" id="1.20.1250.20:FF:001191">
    <property type="entry name" value="Multidrug MFS transporter"/>
    <property type="match status" value="1"/>
</dbReference>
<dbReference type="STRING" id="324602.Caur_2861"/>
<feature type="transmembrane region" description="Helical" evidence="6">
    <location>
        <begin position="478"/>
        <end position="503"/>
    </location>
</feature>
<name>A9WF78_CHLAA</name>
<feature type="domain" description="Major facilitator superfamily (MFS) profile" evidence="7">
    <location>
        <begin position="21"/>
        <end position="509"/>
    </location>
</feature>
<feature type="transmembrane region" description="Helical" evidence="6">
    <location>
        <begin position="20"/>
        <end position="41"/>
    </location>
</feature>
<dbReference type="GO" id="GO:0022857">
    <property type="term" value="F:transmembrane transporter activity"/>
    <property type="evidence" value="ECO:0000318"/>
    <property type="project" value="GO_Central"/>
</dbReference>
<reference evidence="9" key="1">
    <citation type="journal article" date="2011" name="BMC Genomics">
        <title>Complete genome sequence of the filamentous anoxygenic phototrophic bacterium Chloroflexus aurantiacus.</title>
        <authorList>
            <person name="Tang K.H."/>
            <person name="Barry K."/>
            <person name="Chertkov O."/>
            <person name="Dalin E."/>
            <person name="Han C.S."/>
            <person name="Hauser L.J."/>
            <person name="Honchak B.M."/>
            <person name="Karbach L.E."/>
            <person name="Land M.L."/>
            <person name="Lapidus A."/>
            <person name="Larimer F.W."/>
            <person name="Mikhailova N."/>
            <person name="Pitluck S."/>
            <person name="Pierson B.K."/>
            <person name="Blankenship R.E."/>
        </authorList>
    </citation>
    <scope>NUCLEOTIDE SEQUENCE [LARGE SCALE GENOMIC DNA]</scope>
    <source>
        <strain evidence="9">ATCC 29366 / DSM 635 / J-10-fl</strain>
    </source>
</reference>
<keyword evidence="3 6" id="KW-0812">Transmembrane</keyword>
<proteinExistence type="predicted"/>
<keyword evidence="4 6" id="KW-1133">Transmembrane helix</keyword>
<dbReference type="PROSITE" id="PS50850">
    <property type="entry name" value="MFS"/>
    <property type="match status" value="1"/>
</dbReference>
<sequence length="512" mass="54478">MSMKNPALTTVETRPVDPRLTLGLVCLAIFIGAVDLTVISAALPKVMIDLRLSLDTELNRASWAVSGYLLAYTVSMTFMGRLSDLFGRRMVYLICLVVFLIGSAWVAAAPNLTMLIIGRVIQAFGAGAMVPVSMALVGDLFPPGQRAAALGLIGAVDTAGWMVGHLYGGVLMRIFDDWRLLFWLNLPIGLVALALTWYALRQVPTPPRVGRFDWPGTLLLSASLVALNIGLAAGSELGATDFYGERLGPPPYAGPLVIVSLLLLALFVWVERRSDDPLIGLELFTHRHTAMACVINVMVGFGLAIAITNVPLYINTRLLLYHPTDSDILRIAAWDAGWMLSALTLTMAAAALPGGLLTGRFGARLPAMLGLGLAIIGYGLMAFWGPDATYLRMGLELALTGIGLGLVIAPVADTVIAAAGEDRRGAASALVIALRLVGMTVGVAILTLWGVHRQDELRRAGADNPLAVTEPARFLMEIAARVIGETFLFGAAACLVGLLAALVMREVSGRRT</sequence>
<feature type="transmembrane region" description="Helical" evidence="6">
    <location>
        <begin position="114"/>
        <end position="137"/>
    </location>
</feature>
<feature type="transmembrane region" description="Helical" evidence="6">
    <location>
        <begin position="180"/>
        <end position="200"/>
    </location>
</feature>
<dbReference type="PANTHER" id="PTHR23501:SF191">
    <property type="entry name" value="VACUOLAR BASIC AMINO ACID TRANSPORTER 4"/>
    <property type="match status" value="1"/>
</dbReference>
<evidence type="ECO:0000313" key="9">
    <source>
        <dbReference type="Proteomes" id="UP000002008"/>
    </source>
</evidence>
<dbReference type="GO" id="GO:0055085">
    <property type="term" value="P:transmembrane transport"/>
    <property type="evidence" value="ECO:0000318"/>
    <property type="project" value="GO_Central"/>
</dbReference>
<dbReference type="Gene3D" id="1.20.1250.20">
    <property type="entry name" value="MFS general substrate transporter like domains"/>
    <property type="match status" value="2"/>
</dbReference>
<dbReference type="HOGENOM" id="CLU_000960_2_5_0"/>
<dbReference type="CDD" id="cd17321">
    <property type="entry name" value="MFS_MMR_MDR_like"/>
    <property type="match status" value="1"/>
</dbReference>